<evidence type="ECO:0000256" key="2">
    <source>
        <dbReference type="ARBA" id="ARBA00022527"/>
    </source>
</evidence>
<evidence type="ECO:0000259" key="11">
    <source>
        <dbReference type="PROSITE" id="PS50011"/>
    </source>
</evidence>
<dbReference type="InterPro" id="IPR024604">
    <property type="entry name" value="GSG2_C"/>
</dbReference>
<reference evidence="12" key="1">
    <citation type="submission" date="2021-03" db="EMBL/GenBank/DDBJ databases">
        <authorList>
            <person name="Tagirdzhanova G."/>
        </authorList>
    </citation>
    <scope>NUCLEOTIDE SEQUENCE</scope>
</reference>
<evidence type="ECO:0000256" key="10">
    <source>
        <dbReference type="SAM" id="MobiDB-lite"/>
    </source>
</evidence>
<dbReference type="PROSITE" id="PS00107">
    <property type="entry name" value="PROTEIN_KINASE_ATP"/>
    <property type="match status" value="1"/>
</dbReference>
<organism evidence="12 13">
    <name type="scientific">Imshaugia aleurites</name>
    <dbReference type="NCBI Taxonomy" id="172621"/>
    <lineage>
        <taxon>Eukaryota</taxon>
        <taxon>Fungi</taxon>
        <taxon>Dikarya</taxon>
        <taxon>Ascomycota</taxon>
        <taxon>Pezizomycotina</taxon>
        <taxon>Lecanoromycetes</taxon>
        <taxon>OSLEUM clade</taxon>
        <taxon>Lecanoromycetidae</taxon>
        <taxon>Lecanorales</taxon>
        <taxon>Lecanorineae</taxon>
        <taxon>Parmeliaceae</taxon>
        <taxon>Imshaugia</taxon>
    </lineage>
</organism>
<name>A0A8H3FF52_9LECA</name>
<dbReference type="Pfam" id="PF12330">
    <property type="entry name" value="Haspin_kinase"/>
    <property type="match status" value="1"/>
</dbReference>
<evidence type="ECO:0000313" key="12">
    <source>
        <dbReference type="EMBL" id="CAF9923461.1"/>
    </source>
</evidence>
<comment type="catalytic activity">
    <reaction evidence="7">
        <text>L-threonyl-[protein] + ATP = O-phospho-L-threonyl-[protein] + ADP + H(+)</text>
        <dbReference type="Rhea" id="RHEA:46608"/>
        <dbReference type="Rhea" id="RHEA-COMP:11060"/>
        <dbReference type="Rhea" id="RHEA-COMP:11605"/>
        <dbReference type="ChEBI" id="CHEBI:15378"/>
        <dbReference type="ChEBI" id="CHEBI:30013"/>
        <dbReference type="ChEBI" id="CHEBI:30616"/>
        <dbReference type="ChEBI" id="CHEBI:61977"/>
        <dbReference type="ChEBI" id="CHEBI:456216"/>
        <dbReference type="EC" id="2.7.11.1"/>
    </reaction>
</comment>
<evidence type="ECO:0000256" key="8">
    <source>
        <dbReference type="ARBA" id="ARBA00048679"/>
    </source>
</evidence>
<feature type="binding site" evidence="9">
    <location>
        <position position="161"/>
    </location>
    <ligand>
        <name>ATP</name>
        <dbReference type="ChEBI" id="CHEBI:30616"/>
    </ligand>
</feature>
<keyword evidence="3" id="KW-0808">Transferase</keyword>
<evidence type="ECO:0000256" key="5">
    <source>
        <dbReference type="ARBA" id="ARBA00022777"/>
    </source>
</evidence>
<feature type="domain" description="Protein kinase" evidence="11">
    <location>
        <begin position="126"/>
        <end position="469"/>
    </location>
</feature>
<dbReference type="EC" id="2.7.11.1" evidence="1"/>
<feature type="region of interest" description="Disordered" evidence="10">
    <location>
        <begin position="40"/>
        <end position="96"/>
    </location>
</feature>
<dbReference type="GO" id="GO:0000278">
    <property type="term" value="P:mitotic cell cycle"/>
    <property type="evidence" value="ECO:0007669"/>
    <property type="project" value="TreeGrafter"/>
</dbReference>
<dbReference type="GO" id="GO:0005737">
    <property type="term" value="C:cytoplasm"/>
    <property type="evidence" value="ECO:0007669"/>
    <property type="project" value="TreeGrafter"/>
</dbReference>
<comment type="caution">
    <text evidence="12">The sequence shown here is derived from an EMBL/GenBank/DDBJ whole genome shotgun (WGS) entry which is preliminary data.</text>
</comment>
<dbReference type="PANTHER" id="PTHR24419:SF18">
    <property type="entry name" value="SERINE_THREONINE-PROTEIN KINASE HASPIN"/>
    <property type="match status" value="1"/>
</dbReference>
<dbReference type="GO" id="GO:0035556">
    <property type="term" value="P:intracellular signal transduction"/>
    <property type="evidence" value="ECO:0007669"/>
    <property type="project" value="TreeGrafter"/>
</dbReference>
<dbReference type="GO" id="GO:0005524">
    <property type="term" value="F:ATP binding"/>
    <property type="evidence" value="ECO:0007669"/>
    <property type="project" value="UniProtKB-UniRule"/>
</dbReference>
<dbReference type="PANTHER" id="PTHR24419">
    <property type="entry name" value="INTERLEUKIN-1 RECEPTOR-ASSOCIATED KINASE"/>
    <property type="match status" value="1"/>
</dbReference>
<dbReference type="SMART" id="SM01331">
    <property type="entry name" value="DUF3635"/>
    <property type="match status" value="1"/>
</dbReference>
<feature type="compositionally biased region" description="Basic and acidic residues" evidence="10">
    <location>
        <begin position="85"/>
        <end position="96"/>
    </location>
</feature>
<sequence>MVAKGKTYGKKKGRDLASIFHDLSLSPAKPATNGITQILAPTSNIDNEPPPELIVAPEGEQAVETADQDDNKENRPRRKAWLGKQPEERTVKKDQTPTEISQLTSLDFVANDVISFRKFCKGWEKNVKLSKIGQGGFATVLKMELKNESDQYSVWKLMPLKPSKGSGSRPCCNQTFIKDAATEVKMLFAMSDIDGFVQFRSAHVVKGSVPDQIVKADEEWVKNLDTNDPYYGTYMTDEYPSKNQLWLLMEMTDAGQDMDKMLCAARLEKRFYSVHETSDIFWGIAEALMRGEVQAEFEHRDLHAGNVCIKKRKEPLDLTTEHCIPRLSKYEVTLIDYTQSRLTLDSGDVLATAIDESIFRQMDQDPDAQRQYDVYRDMRNLVKKKKKQRVTMGQMWNEYVPMTNVLWLNHILKELMVMTQSISGSQEELNMIVALTKLRSRLGSLSPAMSEAWKYCSARDVVCGFLVDA</sequence>
<keyword evidence="6 9" id="KW-0067">ATP-binding</keyword>
<keyword evidence="2" id="KW-0723">Serine/threonine-protein kinase</keyword>
<evidence type="ECO:0000313" key="13">
    <source>
        <dbReference type="Proteomes" id="UP000664534"/>
    </source>
</evidence>
<evidence type="ECO:0000256" key="4">
    <source>
        <dbReference type="ARBA" id="ARBA00022741"/>
    </source>
</evidence>
<evidence type="ECO:0000256" key="7">
    <source>
        <dbReference type="ARBA" id="ARBA00047899"/>
    </source>
</evidence>
<keyword evidence="13" id="KW-1185">Reference proteome</keyword>
<dbReference type="OrthoDB" id="21018at2759"/>
<evidence type="ECO:0000256" key="9">
    <source>
        <dbReference type="PROSITE-ProRule" id="PRU10141"/>
    </source>
</evidence>
<dbReference type="GO" id="GO:0072354">
    <property type="term" value="F:histone H3T3 kinase activity"/>
    <property type="evidence" value="ECO:0007669"/>
    <property type="project" value="TreeGrafter"/>
</dbReference>
<dbReference type="InterPro" id="IPR000719">
    <property type="entry name" value="Prot_kinase_dom"/>
</dbReference>
<evidence type="ECO:0000256" key="6">
    <source>
        <dbReference type="ARBA" id="ARBA00022840"/>
    </source>
</evidence>
<comment type="catalytic activity">
    <reaction evidence="8">
        <text>L-seryl-[protein] + ATP = O-phospho-L-seryl-[protein] + ADP + H(+)</text>
        <dbReference type="Rhea" id="RHEA:17989"/>
        <dbReference type="Rhea" id="RHEA-COMP:9863"/>
        <dbReference type="Rhea" id="RHEA-COMP:11604"/>
        <dbReference type="ChEBI" id="CHEBI:15378"/>
        <dbReference type="ChEBI" id="CHEBI:29999"/>
        <dbReference type="ChEBI" id="CHEBI:30616"/>
        <dbReference type="ChEBI" id="CHEBI:83421"/>
        <dbReference type="ChEBI" id="CHEBI:456216"/>
        <dbReference type="EC" id="2.7.11.1"/>
    </reaction>
</comment>
<dbReference type="EMBL" id="CAJPDT010000033">
    <property type="protein sequence ID" value="CAF9923461.1"/>
    <property type="molecule type" value="Genomic_DNA"/>
</dbReference>
<dbReference type="Gene3D" id="3.30.200.20">
    <property type="entry name" value="Phosphorylase Kinase, domain 1"/>
    <property type="match status" value="1"/>
</dbReference>
<dbReference type="Proteomes" id="UP000664534">
    <property type="component" value="Unassembled WGS sequence"/>
</dbReference>
<keyword evidence="4 9" id="KW-0547">Nucleotide-binding</keyword>
<dbReference type="InterPro" id="IPR017441">
    <property type="entry name" value="Protein_kinase_ATP_BS"/>
</dbReference>
<dbReference type="GO" id="GO:0005634">
    <property type="term" value="C:nucleus"/>
    <property type="evidence" value="ECO:0007669"/>
    <property type="project" value="TreeGrafter"/>
</dbReference>
<dbReference type="PROSITE" id="PS50011">
    <property type="entry name" value="PROTEIN_KINASE_DOM"/>
    <property type="match status" value="1"/>
</dbReference>
<protein>
    <recommendedName>
        <fullName evidence="1">non-specific serine/threonine protein kinase</fullName>
        <ecNumber evidence="1">2.7.11.1</ecNumber>
    </recommendedName>
</protein>
<keyword evidence="5" id="KW-0418">Kinase</keyword>
<evidence type="ECO:0000256" key="1">
    <source>
        <dbReference type="ARBA" id="ARBA00012513"/>
    </source>
</evidence>
<dbReference type="SUPFAM" id="SSF56112">
    <property type="entry name" value="Protein kinase-like (PK-like)"/>
    <property type="match status" value="1"/>
</dbReference>
<gene>
    <name evidence="12" type="ORF">IMSHALPRED_005934</name>
</gene>
<dbReference type="InterPro" id="IPR011009">
    <property type="entry name" value="Kinase-like_dom_sf"/>
</dbReference>
<dbReference type="Gene3D" id="1.10.510.10">
    <property type="entry name" value="Transferase(Phosphotransferase) domain 1"/>
    <property type="match status" value="1"/>
</dbReference>
<proteinExistence type="predicted"/>
<accession>A0A8H3FF52</accession>
<evidence type="ECO:0000256" key="3">
    <source>
        <dbReference type="ARBA" id="ARBA00022679"/>
    </source>
</evidence>
<dbReference type="AlphaFoldDB" id="A0A8H3FF52"/>